<name>A0A815J3G3_9BILA</name>
<dbReference type="Proteomes" id="UP000663854">
    <property type="component" value="Unassembled WGS sequence"/>
</dbReference>
<comment type="caution">
    <text evidence="1">The sequence shown here is derived from an EMBL/GenBank/DDBJ whole genome shotgun (WGS) entry which is preliminary data.</text>
</comment>
<protein>
    <submittedName>
        <fullName evidence="1">Uncharacterized protein</fullName>
    </submittedName>
</protein>
<dbReference type="EMBL" id="CAJNOL010006021">
    <property type="protein sequence ID" value="CAF1612949.1"/>
    <property type="molecule type" value="Genomic_DNA"/>
</dbReference>
<sequence length="85" mass="10044">MRSVGKWWLNGRQMSTLKNVSKKKIATSDITIDLIFLEKSSLYHHSIVLGVLTLSKHTDWFRARKFWINVEENPNITLKDHFIFI</sequence>
<keyword evidence="4" id="KW-1185">Reference proteome</keyword>
<dbReference type="AlphaFoldDB" id="A0A815J3G3"/>
<evidence type="ECO:0000313" key="2">
    <source>
        <dbReference type="EMBL" id="CAF1612949.1"/>
    </source>
</evidence>
<dbReference type="Proteomes" id="UP000663870">
    <property type="component" value="Unassembled WGS sequence"/>
</dbReference>
<evidence type="ECO:0000313" key="3">
    <source>
        <dbReference type="Proteomes" id="UP000663854"/>
    </source>
</evidence>
<reference evidence="1" key="1">
    <citation type="submission" date="2021-02" db="EMBL/GenBank/DDBJ databases">
        <authorList>
            <person name="Nowell W R."/>
        </authorList>
    </citation>
    <scope>NUCLEOTIDE SEQUENCE</scope>
</reference>
<accession>A0A815J3G3</accession>
<proteinExistence type="predicted"/>
<gene>
    <name evidence="2" type="ORF">JXQ802_LOCUS49617</name>
    <name evidence="1" type="ORF">PYM288_LOCUS33503</name>
</gene>
<evidence type="ECO:0000313" key="1">
    <source>
        <dbReference type="EMBL" id="CAF1373911.1"/>
    </source>
</evidence>
<organism evidence="1 3">
    <name type="scientific">Rotaria sordida</name>
    <dbReference type="NCBI Taxonomy" id="392033"/>
    <lineage>
        <taxon>Eukaryota</taxon>
        <taxon>Metazoa</taxon>
        <taxon>Spiralia</taxon>
        <taxon>Gnathifera</taxon>
        <taxon>Rotifera</taxon>
        <taxon>Eurotatoria</taxon>
        <taxon>Bdelloidea</taxon>
        <taxon>Philodinida</taxon>
        <taxon>Philodinidae</taxon>
        <taxon>Rotaria</taxon>
    </lineage>
</organism>
<dbReference type="EMBL" id="CAJNOH010004579">
    <property type="protein sequence ID" value="CAF1373911.1"/>
    <property type="molecule type" value="Genomic_DNA"/>
</dbReference>
<evidence type="ECO:0000313" key="4">
    <source>
        <dbReference type="Proteomes" id="UP000663870"/>
    </source>
</evidence>